<dbReference type="Pfam" id="PF14026">
    <property type="entry name" value="SCO4226-like"/>
    <property type="match status" value="1"/>
</dbReference>
<dbReference type="KEGG" id="ccur:IAR63_10370"/>
<dbReference type="InterPro" id="IPR025336">
    <property type="entry name" value="SCO4226-like"/>
</dbReference>
<dbReference type="AlphaFoldDB" id="A0A7H0EX19"/>
<accession>A0A7H0EX19</accession>
<reference evidence="1 2" key="1">
    <citation type="submission" date="2020-08" db="EMBL/GenBank/DDBJ databases">
        <title>Complete genome sequence of Raphidiopsis curvispora isolated from drinking water reservoir in South Korea.</title>
        <authorList>
            <person name="Jeong J."/>
        </authorList>
    </citation>
    <scope>NUCLEOTIDE SEQUENCE [LARGE SCALE GENOMIC DNA]</scope>
    <source>
        <strain evidence="1 2">GIHE-G1</strain>
    </source>
</reference>
<evidence type="ECO:0000313" key="2">
    <source>
        <dbReference type="Proteomes" id="UP000516013"/>
    </source>
</evidence>
<name>A0A7H0EX19_9CYAN</name>
<proteinExistence type="predicted"/>
<evidence type="ECO:0000313" key="1">
    <source>
        <dbReference type="EMBL" id="QNP28335.1"/>
    </source>
</evidence>
<gene>
    <name evidence="1" type="ORF">IAR63_10370</name>
</gene>
<keyword evidence="2" id="KW-1185">Reference proteome</keyword>
<dbReference type="RefSeq" id="WP_187705224.1">
    <property type="nucleotide sequence ID" value="NZ_CP060822.1"/>
</dbReference>
<protein>
    <submittedName>
        <fullName evidence="1">DUF4242 domain-containing protein</fullName>
    </submittedName>
</protein>
<dbReference type="EMBL" id="CP060822">
    <property type="protein sequence ID" value="QNP28335.1"/>
    <property type="molecule type" value="Genomic_DNA"/>
</dbReference>
<dbReference type="Proteomes" id="UP000516013">
    <property type="component" value="Chromosome"/>
</dbReference>
<sequence>MSLYLIEGVVKQLQSEQIEKVLDVIASAAFGLNSELIEAQVTENLERLFLVIDAPEAEIAEKSFAAGGLTTTLVKQVRLIGQDLATVKNRKGKANYLVEWNLPGGLTMEAYLQRKAEKSPLYAQVPEIKFERTYVCEDMSKCLCFYDSPNESTVKEARQIVSAPIDTLTSIRNLH</sequence>
<organism evidence="1 2">
    <name type="scientific">Cylindrospermopsis curvispora GIHE-G1</name>
    <dbReference type="NCBI Taxonomy" id="2666332"/>
    <lineage>
        <taxon>Bacteria</taxon>
        <taxon>Bacillati</taxon>
        <taxon>Cyanobacteriota</taxon>
        <taxon>Cyanophyceae</taxon>
        <taxon>Nostocales</taxon>
        <taxon>Aphanizomenonaceae</taxon>
        <taxon>Cylindrospermopsis</taxon>
    </lineage>
</organism>